<dbReference type="EMBL" id="BAAFJT010000001">
    <property type="protein sequence ID" value="GAB0177074.1"/>
    <property type="molecule type" value="Genomic_DNA"/>
</dbReference>
<dbReference type="PANTHER" id="PTHR15758">
    <property type="entry name" value="BCL-2-LIKE PROTEIN 13"/>
    <property type="match status" value="1"/>
</dbReference>
<feature type="region of interest" description="Disordered" evidence="3">
    <location>
        <begin position="586"/>
        <end position="607"/>
    </location>
</feature>
<dbReference type="InterPro" id="IPR002475">
    <property type="entry name" value="Bcl2-like"/>
</dbReference>
<evidence type="ECO:0000256" key="1">
    <source>
        <dbReference type="ARBA" id="ARBA00009458"/>
    </source>
</evidence>
<keyword evidence="4" id="KW-0472">Membrane</keyword>
<keyword evidence="2" id="KW-0053">Apoptosis</keyword>
<dbReference type="PROSITE" id="PS50062">
    <property type="entry name" value="BCL2_FAMILY"/>
    <property type="match status" value="1"/>
</dbReference>
<sequence length="664" mass="74262">MDSGIERTLSKFADDTKLCGVIDTLEGMDAIQRDLDRFERWAHANHVKFNKAKCKVLHVGWHNPKHNYRLGEEWIESSPEEKDLRVLVDKKLNMSRQCVLAAQKANHILGCIKRSLTCRSREVILPLYSALMRPHLEYCIQLWGSQYKRDIELLERVQRRATKLIRGLEHLSYEDRLRELGLFSLEKRRLWGDLIVAYQYLKGPTGKMLEVNSVTFQEIHVRIGRDGQVSYIVGTQQQLTAEHALEKEALEKIKIEIEEELKHLDEEILEAFTTTGFDCHTSPVFSPANPESSIEDCLAHLGEKVSQELKEHLHKALQSLLSKPVTYQEYRERTQETAAHASGWNKVLVPLVLLQQFLMELTRRGQEPLSALVNFGVTYLEDYSADYIIQQGGWGTVFTLESEEEEYPGLIAEDSNDIYILTSDNSGQVSPPESPTVTTSWQSESLPVSLSASQSWHTESLPVSLGPESWQQVAMDPEEVKSLDSNGGGEERSENNSSNSDIVHVEKEEIQEGIEEAVVSAVAAETIQAAFPETPASLQEAKPQAEIAAVEKAHPSMLLRTKQEEKGKVAEELVEPEIPVLSKPVPKLAPSEEKAAPEPEKILLPGEKKVGKEGRLEEIEEKSSAAEEKPILLPEGKSILLYGGAAAVAILAVAVGVALALRKK</sequence>
<comment type="similarity">
    <text evidence="1">Belongs to the Bcl-2 family.</text>
</comment>
<feature type="compositionally biased region" description="Basic and acidic residues" evidence="3">
    <location>
        <begin position="590"/>
        <end position="607"/>
    </location>
</feature>
<dbReference type="InterPro" id="IPR046371">
    <property type="entry name" value="Bcl-2_BH1-3"/>
</dbReference>
<dbReference type="FunFam" id="1.10.437.10:FF:000015">
    <property type="entry name" value="BCL2 like 13"/>
    <property type="match status" value="1"/>
</dbReference>
<dbReference type="Gene3D" id="1.10.437.10">
    <property type="entry name" value="Blc2-like"/>
    <property type="match status" value="1"/>
</dbReference>
<evidence type="ECO:0000256" key="4">
    <source>
        <dbReference type="SAM" id="Phobius"/>
    </source>
</evidence>
<dbReference type="Proteomes" id="UP001623348">
    <property type="component" value="Unassembled WGS sequence"/>
</dbReference>
<evidence type="ECO:0000256" key="3">
    <source>
        <dbReference type="SAM" id="MobiDB-lite"/>
    </source>
</evidence>
<dbReference type="GO" id="GO:0006915">
    <property type="term" value="P:apoptotic process"/>
    <property type="evidence" value="ECO:0007669"/>
    <property type="project" value="UniProtKB-KW"/>
</dbReference>
<name>A0ABC9VUI8_GRUJA</name>
<keyword evidence="7" id="KW-1185">Reference proteome</keyword>
<dbReference type="PANTHER" id="PTHR15758:SF2">
    <property type="entry name" value="BCL-2-LIKE PROTEIN 13"/>
    <property type="match status" value="1"/>
</dbReference>
<feature type="domain" description="Bcl-2 Bcl-2 homology region 1-3" evidence="5">
    <location>
        <begin position="298"/>
        <end position="394"/>
    </location>
</feature>
<feature type="transmembrane region" description="Helical" evidence="4">
    <location>
        <begin position="639"/>
        <end position="661"/>
    </location>
</feature>
<evidence type="ECO:0000256" key="2">
    <source>
        <dbReference type="ARBA" id="ARBA00022703"/>
    </source>
</evidence>
<protein>
    <submittedName>
        <fullName evidence="6">Bcl-2-like protein 13</fullName>
    </submittedName>
</protein>
<dbReference type="InterPro" id="IPR042398">
    <property type="entry name" value="BCL2L13"/>
</dbReference>
<dbReference type="AlphaFoldDB" id="A0ABC9VUI8"/>
<keyword evidence="4" id="KW-0812">Transmembrane</keyword>
<keyword evidence="4" id="KW-1133">Transmembrane helix</keyword>
<gene>
    <name evidence="6" type="ORF">GRJ2_000172600</name>
</gene>
<proteinExistence type="inferred from homology"/>
<dbReference type="SUPFAM" id="SSF56854">
    <property type="entry name" value="Bcl-2 inhibitors of programmed cell death"/>
    <property type="match status" value="1"/>
</dbReference>
<dbReference type="Pfam" id="PF00452">
    <property type="entry name" value="Bcl-2"/>
    <property type="match status" value="1"/>
</dbReference>
<reference evidence="6 7" key="1">
    <citation type="submission" date="2024-06" db="EMBL/GenBank/DDBJ databases">
        <title>The draft genome of Grus japonensis, version 3.</title>
        <authorList>
            <person name="Nabeshima K."/>
            <person name="Suzuki S."/>
            <person name="Onuma M."/>
        </authorList>
    </citation>
    <scope>NUCLEOTIDE SEQUENCE [LARGE SCALE GENOMIC DNA]</scope>
    <source>
        <strain evidence="6 7">451A</strain>
    </source>
</reference>
<evidence type="ECO:0000313" key="6">
    <source>
        <dbReference type="EMBL" id="GAB0177074.1"/>
    </source>
</evidence>
<organism evidence="6 7">
    <name type="scientific">Grus japonensis</name>
    <name type="common">Japanese crane</name>
    <name type="synonym">Red-crowned crane</name>
    <dbReference type="NCBI Taxonomy" id="30415"/>
    <lineage>
        <taxon>Eukaryota</taxon>
        <taxon>Metazoa</taxon>
        <taxon>Chordata</taxon>
        <taxon>Craniata</taxon>
        <taxon>Vertebrata</taxon>
        <taxon>Euteleostomi</taxon>
        <taxon>Archelosauria</taxon>
        <taxon>Archosauria</taxon>
        <taxon>Dinosauria</taxon>
        <taxon>Saurischia</taxon>
        <taxon>Theropoda</taxon>
        <taxon>Coelurosauria</taxon>
        <taxon>Aves</taxon>
        <taxon>Neognathae</taxon>
        <taxon>Neoaves</taxon>
        <taxon>Gruiformes</taxon>
        <taxon>Gruidae</taxon>
        <taxon>Grus</taxon>
    </lineage>
</organism>
<evidence type="ECO:0000313" key="7">
    <source>
        <dbReference type="Proteomes" id="UP001623348"/>
    </source>
</evidence>
<dbReference type="InterPro" id="IPR036834">
    <property type="entry name" value="Bcl-2-like_sf"/>
</dbReference>
<feature type="region of interest" description="Disordered" evidence="3">
    <location>
        <begin position="479"/>
        <end position="502"/>
    </location>
</feature>
<comment type="caution">
    <text evidence="6">The sequence shown here is derived from an EMBL/GenBank/DDBJ whole genome shotgun (WGS) entry which is preliminary data.</text>
</comment>
<feature type="region of interest" description="Disordered" evidence="3">
    <location>
        <begin position="422"/>
        <end position="442"/>
    </location>
</feature>
<accession>A0ABC9VUI8</accession>
<evidence type="ECO:0000259" key="5">
    <source>
        <dbReference type="Pfam" id="PF00452"/>
    </source>
</evidence>